<sequence>MVQHRPQQAQQIQLQQQQQPPTQQSLPPPPPPQQSQQPLPPQMQQQPQPQQQQQQQHFQQGPQMQQGHLIINQGGPQQINQMHPHSHNQSNQMNQMNVTMSPAAQFVPSPSQNIMPSPMSVGMMQSRGGPGSIPSVPSPGPLNTPQMASQVSPAQRQMTDDQAYQEKLKQLSRYIEPLRARLEREESGSDKKKEYSKLRNLFNIISDSSVRVPMELLLKCEIILEKMEFANQTQMAINQHQQTHMNQQNLSKMPDQNIGQPLMDALINNIKKPFFNHTLHRTFSRAVCSLSNGTQWNSNPIPRKKPLTSPTEIPEVIQGEVARLDPKFKVQLHPLHQPGSQTIHLICRLDDQDLPCVPPISLEVPDDYPNEPPQCFIDSEEYSASPILMNIRRMFTDHIGNLPNIYSIMTLLNRWEMSVRQACNNPPIVAA</sequence>
<dbReference type="AlphaFoldDB" id="T1K9U7"/>
<keyword evidence="5" id="KW-1185">Reference proteome</keyword>
<evidence type="ECO:0000259" key="2">
    <source>
        <dbReference type="Pfam" id="PF21538"/>
    </source>
</evidence>
<accession>T1K9U7</accession>
<dbReference type="PANTHER" id="PTHR31804">
    <property type="entry name" value="MEDIATOR OF RNA POLYMERASE II TRANSCRIPTION SUBUNIT 15"/>
    <property type="match status" value="1"/>
</dbReference>
<evidence type="ECO:0000256" key="1">
    <source>
        <dbReference type="SAM" id="MobiDB-lite"/>
    </source>
</evidence>
<dbReference type="Proteomes" id="UP000015104">
    <property type="component" value="Unassembled WGS sequence"/>
</dbReference>
<dbReference type="EMBL" id="CAEY01001893">
    <property type="status" value="NOT_ANNOTATED_CDS"/>
    <property type="molecule type" value="Genomic_DNA"/>
</dbReference>
<dbReference type="SUPFAM" id="SSF54495">
    <property type="entry name" value="UBC-like"/>
    <property type="match status" value="1"/>
</dbReference>
<feature type="compositionally biased region" description="Low complexity" evidence="1">
    <location>
        <begin position="42"/>
        <end position="65"/>
    </location>
</feature>
<reference evidence="4" key="2">
    <citation type="submission" date="2015-06" db="UniProtKB">
        <authorList>
            <consortium name="EnsemblMetazoa"/>
        </authorList>
    </citation>
    <scope>IDENTIFICATION</scope>
</reference>
<dbReference type="HOGENOM" id="CLU_011336_0_0_1"/>
<name>T1K9U7_TETUR</name>
<dbReference type="Pfam" id="PF21538">
    <property type="entry name" value="Med15_M"/>
    <property type="match status" value="1"/>
</dbReference>
<dbReference type="Pfam" id="PF21539">
    <property type="entry name" value="Med15_C"/>
    <property type="match status" value="1"/>
</dbReference>
<dbReference type="InterPro" id="IPR048386">
    <property type="entry name" value="Med15_C"/>
</dbReference>
<dbReference type="PANTHER" id="PTHR31804:SF3">
    <property type="entry name" value="MEDIATOR OF RNA POLYMERASE II TRANSCRIPTION SUBUNIT 15"/>
    <property type="match status" value="1"/>
</dbReference>
<organism evidence="4 5">
    <name type="scientific">Tetranychus urticae</name>
    <name type="common">Two-spotted spider mite</name>
    <dbReference type="NCBI Taxonomy" id="32264"/>
    <lineage>
        <taxon>Eukaryota</taxon>
        <taxon>Metazoa</taxon>
        <taxon>Ecdysozoa</taxon>
        <taxon>Arthropoda</taxon>
        <taxon>Chelicerata</taxon>
        <taxon>Arachnida</taxon>
        <taxon>Acari</taxon>
        <taxon>Acariformes</taxon>
        <taxon>Trombidiformes</taxon>
        <taxon>Prostigmata</taxon>
        <taxon>Eleutherengona</taxon>
        <taxon>Raphignathae</taxon>
        <taxon>Tetranychoidea</taxon>
        <taxon>Tetranychidae</taxon>
        <taxon>Tetranychus</taxon>
    </lineage>
</organism>
<dbReference type="InterPro" id="IPR016135">
    <property type="entry name" value="UBQ-conjugating_enzyme/RWD"/>
</dbReference>
<protein>
    <submittedName>
        <fullName evidence="4">Uncharacterized protein</fullName>
    </submittedName>
</protein>
<evidence type="ECO:0000313" key="4">
    <source>
        <dbReference type="EnsemblMetazoa" id="tetur07g06230.1"/>
    </source>
</evidence>
<reference evidence="5" key="1">
    <citation type="submission" date="2011-08" db="EMBL/GenBank/DDBJ databases">
        <authorList>
            <person name="Rombauts S."/>
        </authorList>
    </citation>
    <scope>NUCLEOTIDE SEQUENCE</scope>
    <source>
        <strain evidence="5">London</strain>
    </source>
</reference>
<dbReference type="eggNOG" id="KOG4274">
    <property type="taxonomic scope" value="Eukaryota"/>
</dbReference>
<proteinExistence type="predicted"/>
<feature type="region of interest" description="Disordered" evidence="1">
    <location>
        <begin position="1"/>
        <end position="65"/>
    </location>
</feature>
<feature type="domain" description="ARC105/Med15 mediator subunit C-terminal" evidence="3">
    <location>
        <begin position="313"/>
        <end position="421"/>
    </location>
</feature>
<feature type="compositionally biased region" description="Pro residues" evidence="1">
    <location>
        <begin position="26"/>
        <end position="41"/>
    </location>
</feature>
<dbReference type="STRING" id="32264.T1K9U7"/>
<dbReference type="EnsemblMetazoa" id="tetur07g06230.1">
    <property type="protein sequence ID" value="tetur07g06230.1"/>
    <property type="gene ID" value="tetur07g06230"/>
</dbReference>
<feature type="domain" description="ARC105/Med15 mediator subunit central" evidence="2">
    <location>
        <begin position="160"/>
        <end position="286"/>
    </location>
</feature>
<dbReference type="InterPro" id="IPR048385">
    <property type="entry name" value="Med15_central"/>
</dbReference>
<feature type="compositionally biased region" description="Low complexity" evidence="1">
    <location>
        <begin position="1"/>
        <end position="25"/>
    </location>
</feature>
<evidence type="ECO:0000259" key="3">
    <source>
        <dbReference type="Pfam" id="PF21539"/>
    </source>
</evidence>
<evidence type="ECO:0000313" key="5">
    <source>
        <dbReference type="Proteomes" id="UP000015104"/>
    </source>
</evidence>